<dbReference type="PANTHER" id="PTHR38831">
    <property type="entry name" value="TYPE II SECRETION SYSTEM PROTEIN K"/>
    <property type="match status" value="1"/>
</dbReference>
<reference evidence="13" key="2">
    <citation type="submission" date="2018-01" db="EMBL/GenBank/DDBJ databases">
        <title>FDA dAtabase for Regulatory Grade micrObial Sequences (FDA-ARGOS): Supporting development and validation of Infectious Disease Dx tests.</title>
        <authorList>
            <person name="Hoffmann M."/>
            <person name="Allard M."/>
            <person name="Evans P."/>
            <person name="Brown E."/>
            <person name="Tallon L."/>
            <person name="Sadzewicz L."/>
            <person name="Sengamalay N."/>
            <person name="Ott S."/>
            <person name="Godinez A."/>
            <person name="Nagaraj S."/>
            <person name="Vyas G."/>
            <person name="Aluvathingal J."/>
            <person name="Nadendla S."/>
            <person name="Geyer C."/>
            <person name="Sichtig H."/>
        </authorList>
    </citation>
    <scope>NUCLEOTIDE SEQUENCE</scope>
    <source>
        <strain evidence="13">ATCC 33809</strain>
    </source>
</reference>
<keyword evidence="15" id="KW-1185">Reference proteome</keyword>
<evidence type="ECO:0000313" key="13">
    <source>
        <dbReference type="EMBL" id="AMF95872.1"/>
    </source>
</evidence>
<dbReference type="Pfam" id="PF03934">
    <property type="entry name" value="T2SSK"/>
    <property type="match status" value="1"/>
</dbReference>
<proteinExistence type="inferred from homology"/>
<evidence type="ECO:0000313" key="16">
    <source>
        <dbReference type="Proteomes" id="UP000254626"/>
    </source>
</evidence>
<evidence type="ECO:0000313" key="14">
    <source>
        <dbReference type="EMBL" id="SUP18788.1"/>
    </source>
</evidence>
<dbReference type="RefSeq" id="WP_020329333.1">
    <property type="nucleotide sequence ID" value="NZ_CABLBX010000007.1"/>
</dbReference>
<dbReference type="InterPro" id="IPR049179">
    <property type="entry name" value="T2SSK_SAM-like_2nd"/>
</dbReference>
<evidence type="ECO:0000256" key="1">
    <source>
        <dbReference type="ARBA" id="ARBA00004533"/>
    </source>
</evidence>
<keyword evidence="5 10" id="KW-0997">Cell inner membrane</keyword>
<feature type="domain" description="T2SS protein K first SAM-like" evidence="12">
    <location>
        <begin position="101"/>
        <end position="211"/>
    </location>
</feature>
<dbReference type="AlphaFoldDB" id="A0AAX2LMU0"/>
<evidence type="ECO:0000259" key="11">
    <source>
        <dbReference type="Pfam" id="PF03934"/>
    </source>
</evidence>
<gene>
    <name evidence="13" type="ORF">AL536_21305</name>
    <name evidence="14" type="ORF">NCTC11327_00033</name>
</gene>
<dbReference type="Gene3D" id="3.30.1300.30">
    <property type="entry name" value="GSPII I/J protein-like"/>
    <property type="match status" value="1"/>
</dbReference>
<keyword evidence="8" id="KW-1133">Transmembrane helix</keyword>
<dbReference type="Gene3D" id="1.10.40.60">
    <property type="entry name" value="EpsJ-like"/>
    <property type="match status" value="2"/>
</dbReference>
<dbReference type="InterPro" id="IPR038072">
    <property type="entry name" value="GspK_central_sf"/>
</dbReference>
<dbReference type="EMBL" id="CP014035">
    <property type="protein sequence ID" value="AMF95872.1"/>
    <property type="molecule type" value="Genomic_DNA"/>
</dbReference>
<evidence type="ECO:0000256" key="8">
    <source>
        <dbReference type="ARBA" id="ARBA00022989"/>
    </source>
</evidence>
<dbReference type="SUPFAM" id="SSF158544">
    <property type="entry name" value="GspK insert domain-like"/>
    <property type="match status" value="2"/>
</dbReference>
<accession>A0AAX2LMU0</accession>
<evidence type="ECO:0000256" key="5">
    <source>
        <dbReference type="ARBA" id="ARBA00022519"/>
    </source>
</evidence>
<keyword evidence="7" id="KW-0653">Protein transport</keyword>
<evidence type="ECO:0000313" key="15">
    <source>
        <dbReference type="Proteomes" id="UP000057088"/>
    </source>
</evidence>
<protein>
    <recommendedName>
        <fullName evidence="10">Type II secretion system protein K</fullName>
    </recommendedName>
</protein>
<sequence length="336" mass="37512">MIRNQRGVALIIVLLLLAIMVSIAATMSQRMFTQFQRTGHQLNYQQAYWYSVGVEALARAAIEQSLKDNDVVSLNQPWAQKDRRYPLDYGEVVGSITDKQACFNVNVFASEQAVNTGTSQPYVYRVWRALLDDLDIDNYQAETIADSTWDYIDSNDSVNASSGVEDSYYESMSPAYLAANSLLADASELRAVNQVSGDVMQKLLPYVCALPVDDWRLNINTLAPDQAKLLAAMFSPALSDANAKTVLENRPFDGWSSVDNFLAEAQIAAVDSAIRDEAKAYLAVDSQYFELDAQVKVDESRVRVRSLFYSNEQETATVIRRRFGGISERVSDRSAE</sequence>
<dbReference type="InterPro" id="IPR049031">
    <property type="entry name" value="T2SSK_SAM-like_1st"/>
</dbReference>
<keyword evidence="6" id="KW-0812">Transmembrane</keyword>
<dbReference type="EMBL" id="UHIP01000001">
    <property type="protein sequence ID" value="SUP18788.1"/>
    <property type="molecule type" value="Genomic_DNA"/>
</dbReference>
<evidence type="ECO:0000259" key="12">
    <source>
        <dbReference type="Pfam" id="PF21687"/>
    </source>
</evidence>
<comment type="subcellular location">
    <subcellularLocation>
        <location evidence="1 10">Cell inner membrane</location>
    </subcellularLocation>
</comment>
<organism evidence="14 16">
    <name type="scientific">Vibrio fluvialis</name>
    <dbReference type="NCBI Taxonomy" id="676"/>
    <lineage>
        <taxon>Bacteria</taxon>
        <taxon>Pseudomonadati</taxon>
        <taxon>Pseudomonadota</taxon>
        <taxon>Gammaproteobacteria</taxon>
        <taxon>Vibrionales</taxon>
        <taxon>Vibrionaceae</taxon>
        <taxon>Vibrio</taxon>
    </lineage>
</organism>
<dbReference type="NCBIfam" id="NF037980">
    <property type="entry name" value="T2SS_GspK"/>
    <property type="match status" value="1"/>
</dbReference>
<reference evidence="14 16" key="3">
    <citation type="submission" date="2018-06" db="EMBL/GenBank/DDBJ databases">
        <authorList>
            <consortium name="Pathogen Informatics"/>
            <person name="Doyle S."/>
        </authorList>
    </citation>
    <scope>NUCLEOTIDE SEQUENCE [LARGE SCALE GENOMIC DNA]</scope>
    <source>
        <strain evidence="14 16">NCTC11327</strain>
    </source>
</reference>
<evidence type="ECO:0000256" key="10">
    <source>
        <dbReference type="PIRNR" id="PIRNR002786"/>
    </source>
</evidence>
<evidence type="ECO:0000256" key="7">
    <source>
        <dbReference type="ARBA" id="ARBA00022927"/>
    </source>
</evidence>
<feature type="domain" description="T2SS protein K second SAM-like" evidence="11">
    <location>
        <begin position="217"/>
        <end position="284"/>
    </location>
</feature>
<evidence type="ECO:0000256" key="2">
    <source>
        <dbReference type="ARBA" id="ARBA00007246"/>
    </source>
</evidence>
<dbReference type="GeneID" id="29384844"/>
<dbReference type="KEGG" id="vfl:AL536_21305"/>
<keyword evidence="3 10" id="KW-0813">Transport</keyword>
<dbReference type="Pfam" id="PF21687">
    <property type="entry name" value="T2SSK_1st"/>
    <property type="match status" value="1"/>
</dbReference>
<dbReference type="GO" id="GO:0009306">
    <property type="term" value="P:protein secretion"/>
    <property type="evidence" value="ECO:0007669"/>
    <property type="project" value="InterPro"/>
</dbReference>
<reference evidence="15" key="1">
    <citation type="submission" date="2015-12" db="EMBL/GenBank/DDBJ databases">
        <title>FDA dAtabase for Regulatory Grade micrObial Sequences (FDA-ARGOS): Supporting development and validation of Infectious Disease Dx tests.</title>
        <authorList>
            <person name="Hoffmann M."/>
            <person name="Allard M."/>
            <person name="Evans P."/>
            <person name="Brown E."/>
            <person name="Tallon L.J."/>
            <person name="Sadzewicz L."/>
            <person name="Sengamalay N."/>
            <person name="Ott S."/>
            <person name="Godinez A."/>
            <person name="Nagaraj S."/>
            <person name="Vyas G."/>
            <person name="Aluvathingal J."/>
            <person name="Nadendla S."/>
            <person name="Geyer C."/>
            <person name="Sichtig H."/>
        </authorList>
    </citation>
    <scope>NUCLEOTIDE SEQUENCE [LARGE SCALE GENOMIC DNA]</scope>
    <source>
        <strain evidence="15">ATCC 33809</strain>
    </source>
</reference>
<evidence type="ECO:0000256" key="4">
    <source>
        <dbReference type="ARBA" id="ARBA00022475"/>
    </source>
</evidence>
<dbReference type="InterPro" id="IPR045584">
    <property type="entry name" value="Pilin-like"/>
</dbReference>
<dbReference type="InterPro" id="IPR005628">
    <property type="entry name" value="GspK"/>
</dbReference>
<evidence type="ECO:0000256" key="6">
    <source>
        <dbReference type="ARBA" id="ARBA00022692"/>
    </source>
</evidence>
<dbReference type="GO" id="GO:0005886">
    <property type="term" value="C:plasma membrane"/>
    <property type="evidence" value="ECO:0007669"/>
    <property type="project" value="UniProtKB-SubCell"/>
</dbReference>
<keyword evidence="9 10" id="KW-0472">Membrane</keyword>
<name>A0AAX2LMU0_VIBFL</name>
<evidence type="ECO:0000256" key="3">
    <source>
        <dbReference type="ARBA" id="ARBA00022448"/>
    </source>
</evidence>
<dbReference type="PIRSF" id="PIRSF002786">
    <property type="entry name" value="XcpX"/>
    <property type="match status" value="1"/>
</dbReference>
<dbReference type="SUPFAM" id="SSF54523">
    <property type="entry name" value="Pili subunits"/>
    <property type="match status" value="1"/>
</dbReference>
<evidence type="ECO:0000256" key="9">
    <source>
        <dbReference type="ARBA" id="ARBA00023136"/>
    </source>
</evidence>
<dbReference type="Proteomes" id="UP000254626">
    <property type="component" value="Unassembled WGS sequence"/>
</dbReference>
<dbReference type="Proteomes" id="UP000057088">
    <property type="component" value="Chromosome 2"/>
</dbReference>
<comment type="similarity">
    <text evidence="2 10">Belongs to the GSP K family.</text>
</comment>
<keyword evidence="4 10" id="KW-1003">Cell membrane</keyword>
<dbReference type="PANTHER" id="PTHR38831:SF1">
    <property type="entry name" value="TYPE II SECRETION SYSTEM PROTEIN K-RELATED"/>
    <property type="match status" value="1"/>
</dbReference>